<evidence type="ECO:0000313" key="4">
    <source>
        <dbReference type="Proteomes" id="UP000293377"/>
    </source>
</evidence>
<keyword evidence="1" id="KW-0732">Signal</keyword>
<keyword evidence="4" id="KW-1185">Reference proteome</keyword>
<evidence type="ECO:0000256" key="1">
    <source>
        <dbReference type="SAM" id="SignalP"/>
    </source>
</evidence>
<evidence type="ECO:0000313" key="3">
    <source>
        <dbReference type="EMBL" id="RZB12687.1"/>
    </source>
</evidence>
<accession>A0A4Q6I9J1</accession>
<dbReference type="Proteomes" id="UP000293377">
    <property type="component" value="Unassembled WGS sequence"/>
</dbReference>
<dbReference type="SUPFAM" id="SSF56925">
    <property type="entry name" value="OMPA-like"/>
    <property type="match status" value="1"/>
</dbReference>
<gene>
    <name evidence="3" type="ORF">DRF75_02660</name>
</gene>
<dbReference type="RefSeq" id="WP_129992609.1">
    <property type="nucleotide sequence ID" value="NZ_QOHL01000010.1"/>
</dbReference>
<dbReference type="STRING" id="1242993.ehr_00099"/>
<reference evidence="3 4" key="1">
    <citation type="submission" date="2018-06" db="EMBL/GenBank/DDBJ databases">
        <title>Complete Genome Sequence of Ehrlichia minasensis Isolated From Cattle.</title>
        <authorList>
            <person name="Aguiar D.M."/>
            <person name="Araujo J.P.A.Jr."/>
            <person name="Nakazato L."/>
            <person name="Bard E."/>
            <person name="Cabezas-Cruz A."/>
        </authorList>
    </citation>
    <scope>NUCLEOTIDE SEQUENCE [LARGE SCALE GENOMIC DNA]</scope>
    <source>
        <strain evidence="3 4">B11</strain>
    </source>
</reference>
<feature type="domain" description="Msp4/OMP-like" evidence="2">
    <location>
        <begin position="37"/>
        <end position="283"/>
    </location>
</feature>
<dbReference type="InterPro" id="IPR002566">
    <property type="entry name" value="Msp4_OMP-like"/>
</dbReference>
<comment type="caution">
    <text evidence="3">The sequence shown here is derived from an EMBL/GenBank/DDBJ whole genome shotgun (WGS) entry which is preliminary data.</text>
</comment>
<dbReference type="InterPro" id="IPR011250">
    <property type="entry name" value="OMP/PagP_B-barrel"/>
</dbReference>
<organism evidence="3 4">
    <name type="scientific">Ehrlichia minasensis</name>
    <dbReference type="NCBI Taxonomy" id="1242993"/>
    <lineage>
        <taxon>Bacteria</taxon>
        <taxon>Pseudomonadati</taxon>
        <taxon>Pseudomonadota</taxon>
        <taxon>Alphaproteobacteria</taxon>
        <taxon>Rickettsiales</taxon>
        <taxon>Anaplasmataceae</taxon>
        <taxon>Ehrlichia</taxon>
    </lineage>
</organism>
<proteinExistence type="predicted"/>
<name>A0A4Q6I9J1_9RICK</name>
<protein>
    <submittedName>
        <fullName evidence="3">P44/Msp2 family outer membrane protein</fullName>
    </submittedName>
</protein>
<sequence>MSNKRSFFLIGISLLINLLLSTDASSMEVHSHTHFKPSLYISGQYRPGVSHFSKFSVKETHHNTVKLVGMKKDSKTDMTNIKLNTNFNSTYNAEFQDNEISFSGAIGCLYSENLRIEVEASYEEFDVKNPDGGAATDAYRYFALARKMGENTNSPSDTEKFTVMRNDGLSISSVMINGCYNVILNDIQAEPYICAGIGGDFIEFFNGFHVKFAYQGKVGISYQIFPEVRLFLDGYYHKVKGNKFKNLHVQHVDTLQNAPKVTSAVATLNIGYFGCEAGVRFIF</sequence>
<evidence type="ECO:0000259" key="2">
    <source>
        <dbReference type="Pfam" id="PF01617"/>
    </source>
</evidence>
<dbReference type="EMBL" id="QOHL01000010">
    <property type="protein sequence ID" value="RZB12687.1"/>
    <property type="molecule type" value="Genomic_DNA"/>
</dbReference>
<feature type="signal peptide" evidence="1">
    <location>
        <begin position="1"/>
        <end position="26"/>
    </location>
</feature>
<dbReference type="Pfam" id="PF01617">
    <property type="entry name" value="Surface_Ag_2"/>
    <property type="match status" value="1"/>
</dbReference>
<dbReference type="Gene3D" id="2.40.160.20">
    <property type="match status" value="1"/>
</dbReference>
<feature type="chain" id="PRO_5020755780" evidence="1">
    <location>
        <begin position="27"/>
        <end position="283"/>
    </location>
</feature>
<dbReference type="AlphaFoldDB" id="A0A4Q6I9J1"/>